<gene>
    <name evidence="1" type="ORF">RRG08_050390</name>
</gene>
<protein>
    <submittedName>
        <fullName evidence="1">Uncharacterized protein</fullName>
    </submittedName>
</protein>
<comment type="caution">
    <text evidence="1">The sequence shown here is derived from an EMBL/GenBank/DDBJ whole genome shotgun (WGS) entry which is preliminary data.</text>
</comment>
<dbReference type="AlphaFoldDB" id="A0AAE0YUJ7"/>
<proteinExistence type="predicted"/>
<accession>A0AAE0YUJ7</accession>
<reference evidence="1" key="1">
    <citation type="journal article" date="2023" name="G3 (Bethesda)">
        <title>A reference genome for the long-term kleptoplast-retaining sea slug Elysia crispata morphotype clarki.</title>
        <authorList>
            <person name="Eastman K.E."/>
            <person name="Pendleton A.L."/>
            <person name="Shaikh M.A."/>
            <person name="Suttiyut T."/>
            <person name="Ogas R."/>
            <person name="Tomko P."/>
            <person name="Gavelis G."/>
            <person name="Widhalm J.R."/>
            <person name="Wisecaver J.H."/>
        </authorList>
    </citation>
    <scope>NUCLEOTIDE SEQUENCE</scope>
    <source>
        <strain evidence="1">ECLA1</strain>
    </source>
</reference>
<sequence>MYLKHTETLFLLGCTAFLSLYIVEADIISSSLSGSTQTIVEAFSQESKLPSQVTLDHTIEPTRAHEAKETVLIVGAGAGGAAAAVKLPLVSDARPGVEQAADAEQQAKFVPASSAESAEISQVL</sequence>
<organism evidence="1 2">
    <name type="scientific">Elysia crispata</name>
    <name type="common">lettuce slug</name>
    <dbReference type="NCBI Taxonomy" id="231223"/>
    <lineage>
        <taxon>Eukaryota</taxon>
        <taxon>Metazoa</taxon>
        <taxon>Spiralia</taxon>
        <taxon>Lophotrochozoa</taxon>
        <taxon>Mollusca</taxon>
        <taxon>Gastropoda</taxon>
        <taxon>Heterobranchia</taxon>
        <taxon>Euthyneura</taxon>
        <taxon>Panpulmonata</taxon>
        <taxon>Sacoglossa</taxon>
        <taxon>Placobranchoidea</taxon>
        <taxon>Plakobranchidae</taxon>
        <taxon>Elysia</taxon>
    </lineage>
</organism>
<keyword evidence="2" id="KW-1185">Reference proteome</keyword>
<dbReference type="EMBL" id="JAWDGP010005360">
    <property type="protein sequence ID" value="KAK3757508.1"/>
    <property type="molecule type" value="Genomic_DNA"/>
</dbReference>
<evidence type="ECO:0000313" key="1">
    <source>
        <dbReference type="EMBL" id="KAK3757508.1"/>
    </source>
</evidence>
<evidence type="ECO:0000313" key="2">
    <source>
        <dbReference type="Proteomes" id="UP001283361"/>
    </source>
</evidence>
<name>A0AAE0YUJ7_9GAST</name>
<dbReference type="Proteomes" id="UP001283361">
    <property type="component" value="Unassembled WGS sequence"/>
</dbReference>